<feature type="domain" description="Pyrroline-5-carboxylate reductase catalytic N-terminal" evidence="5">
    <location>
        <begin position="6"/>
        <end position="93"/>
    </location>
</feature>
<gene>
    <name evidence="4" type="primary">proC</name>
    <name evidence="7" type="ORF">OPR82_17705</name>
</gene>
<comment type="caution">
    <text evidence="7">The sequence shown here is derived from an EMBL/GenBank/DDBJ whole genome shotgun (WGS) entry which is preliminary data.</text>
</comment>
<comment type="catalytic activity">
    <reaction evidence="4">
        <text>L-proline + NAD(+) = (S)-1-pyrroline-5-carboxylate + NADH + 2 H(+)</text>
        <dbReference type="Rhea" id="RHEA:14105"/>
        <dbReference type="ChEBI" id="CHEBI:15378"/>
        <dbReference type="ChEBI" id="CHEBI:17388"/>
        <dbReference type="ChEBI" id="CHEBI:57540"/>
        <dbReference type="ChEBI" id="CHEBI:57945"/>
        <dbReference type="ChEBI" id="CHEBI:60039"/>
        <dbReference type="EC" id="1.5.1.2"/>
    </reaction>
</comment>
<dbReference type="Gene3D" id="1.10.3730.10">
    <property type="entry name" value="ProC C-terminal domain-like"/>
    <property type="match status" value="1"/>
</dbReference>
<evidence type="ECO:0000259" key="6">
    <source>
        <dbReference type="Pfam" id="PF14748"/>
    </source>
</evidence>
<evidence type="ECO:0000256" key="4">
    <source>
        <dbReference type="HAMAP-Rule" id="MF_01925"/>
    </source>
</evidence>
<feature type="domain" description="Pyrroline-5-carboxylate reductase dimerisation" evidence="6">
    <location>
        <begin position="156"/>
        <end position="257"/>
    </location>
</feature>
<dbReference type="InterPro" id="IPR028939">
    <property type="entry name" value="P5C_Rdtase_cat_N"/>
</dbReference>
<evidence type="ECO:0000313" key="8">
    <source>
        <dbReference type="Proteomes" id="UP001301216"/>
    </source>
</evidence>
<keyword evidence="8" id="KW-1185">Reference proteome</keyword>
<keyword evidence="3 4" id="KW-0560">Oxidoreductase</keyword>
<reference evidence="7 8" key="1">
    <citation type="submission" date="2022-11" db="EMBL/GenBank/DDBJ databases">
        <title>Brucella sp. YY2X, whole genome shotgun sequencing project.</title>
        <authorList>
            <person name="Yang Y."/>
        </authorList>
    </citation>
    <scope>NUCLEOTIDE SEQUENCE [LARGE SCALE GENOMIC DNA]</scope>
    <source>
        <strain evidence="7 8">YY2X</strain>
    </source>
</reference>
<accession>A0ABT3QSM9</accession>
<dbReference type="EMBL" id="JAPHAV010000012">
    <property type="protein sequence ID" value="MCX2698567.1"/>
    <property type="molecule type" value="Genomic_DNA"/>
</dbReference>
<dbReference type="Pfam" id="PF14748">
    <property type="entry name" value="P5CR_dimer"/>
    <property type="match status" value="1"/>
</dbReference>
<dbReference type="PANTHER" id="PTHR11645:SF0">
    <property type="entry name" value="PYRROLINE-5-CARBOXYLATE REDUCTASE 3"/>
    <property type="match status" value="1"/>
</dbReference>
<dbReference type="Gene3D" id="3.40.50.720">
    <property type="entry name" value="NAD(P)-binding Rossmann-like Domain"/>
    <property type="match status" value="1"/>
</dbReference>
<keyword evidence="4" id="KW-0641">Proline biosynthesis</keyword>
<evidence type="ECO:0000256" key="1">
    <source>
        <dbReference type="ARBA" id="ARBA00005525"/>
    </source>
</evidence>
<comment type="function">
    <text evidence="4">Catalyzes the reduction of 1-pyrroline-5-carboxylate (PCA) to L-proline.</text>
</comment>
<comment type="similarity">
    <text evidence="1 4">Belongs to the pyrroline-5-carboxylate reductase family.</text>
</comment>
<dbReference type="InterPro" id="IPR000304">
    <property type="entry name" value="Pyrroline-COOH_reductase"/>
</dbReference>
<dbReference type="Proteomes" id="UP001301216">
    <property type="component" value="Unassembled WGS sequence"/>
</dbReference>
<dbReference type="HAMAP" id="MF_01925">
    <property type="entry name" value="P5C_reductase"/>
    <property type="match status" value="1"/>
</dbReference>
<keyword evidence="2 4" id="KW-0521">NADP</keyword>
<dbReference type="InterPro" id="IPR036291">
    <property type="entry name" value="NAD(P)-bd_dom_sf"/>
</dbReference>
<comment type="pathway">
    <text evidence="4">Amino-acid biosynthesis; L-proline biosynthesis; L-proline from L-glutamate 5-semialdehyde: step 1/1.</text>
</comment>
<dbReference type="PANTHER" id="PTHR11645">
    <property type="entry name" value="PYRROLINE-5-CARBOXYLATE REDUCTASE"/>
    <property type="match status" value="1"/>
</dbReference>
<dbReference type="EC" id="1.5.1.2" evidence="4"/>
<keyword evidence="4" id="KW-0028">Amino-acid biosynthesis</keyword>
<keyword evidence="4" id="KW-0963">Cytoplasm</keyword>
<name>A0ABT3QSM9_9HYPH</name>
<dbReference type="Pfam" id="PF03807">
    <property type="entry name" value="F420_oxidored"/>
    <property type="match status" value="1"/>
</dbReference>
<dbReference type="SUPFAM" id="SSF48179">
    <property type="entry name" value="6-phosphogluconate dehydrogenase C-terminal domain-like"/>
    <property type="match status" value="1"/>
</dbReference>
<evidence type="ECO:0000259" key="5">
    <source>
        <dbReference type="Pfam" id="PF03807"/>
    </source>
</evidence>
<comment type="catalytic activity">
    <reaction evidence="4">
        <text>L-proline + NADP(+) = (S)-1-pyrroline-5-carboxylate + NADPH + 2 H(+)</text>
        <dbReference type="Rhea" id="RHEA:14109"/>
        <dbReference type="ChEBI" id="CHEBI:15378"/>
        <dbReference type="ChEBI" id="CHEBI:17388"/>
        <dbReference type="ChEBI" id="CHEBI:57783"/>
        <dbReference type="ChEBI" id="CHEBI:58349"/>
        <dbReference type="ChEBI" id="CHEBI:60039"/>
        <dbReference type="EC" id="1.5.1.2"/>
    </reaction>
</comment>
<evidence type="ECO:0000256" key="2">
    <source>
        <dbReference type="ARBA" id="ARBA00022857"/>
    </source>
</evidence>
<evidence type="ECO:0000313" key="7">
    <source>
        <dbReference type="EMBL" id="MCX2698567.1"/>
    </source>
</evidence>
<dbReference type="InterPro" id="IPR008927">
    <property type="entry name" value="6-PGluconate_DH-like_C_sf"/>
</dbReference>
<dbReference type="RefSeq" id="WP_113533331.1">
    <property type="nucleotide sequence ID" value="NZ_JAPHAV010000012.1"/>
</dbReference>
<organism evidence="7 8">
    <name type="scientific">Ochrobactrum chromiisoli</name>
    <dbReference type="NCBI Taxonomy" id="2993941"/>
    <lineage>
        <taxon>Bacteria</taxon>
        <taxon>Pseudomonadati</taxon>
        <taxon>Pseudomonadota</taxon>
        <taxon>Alphaproteobacteria</taxon>
        <taxon>Hyphomicrobiales</taxon>
        <taxon>Brucellaceae</taxon>
        <taxon>Brucella/Ochrobactrum group</taxon>
        <taxon>Ochrobactrum</taxon>
    </lineage>
</organism>
<dbReference type="InterPro" id="IPR029036">
    <property type="entry name" value="P5CR_dimer"/>
</dbReference>
<proteinExistence type="inferred from homology"/>
<sequence>MTINARLGVIGGTGWLGKAIIHSLFRRNLLDQRHLSVASRTLRKELWPAARHTTDCQELVDNSDIVILSVRPEQFSSLKAVATDTLMISVMAGVSMQAIQETMSSQRVVRALPNAAAAVGQSYTPWIANSLCSEDDRKQVRLIFDACGVTDELKNEQSLDYLAAVTGTGPAYPALLAEALRKDAIKNGIPPEIAQRAMNALLVGTGHIIESTGKNTSEIVSEYLHYQGMTSAALEAMEHAAIDDLVRKGVAAALSRAVMFRS</sequence>
<protein>
    <recommendedName>
        <fullName evidence="4">Pyrroline-5-carboxylate reductase</fullName>
        <shortName evidence="4">P5C reductase</shortName>
        <shortName evidence="4">P5CR</shortName>
        <ecNumber evidence="4">1.5.1.2</ecNumber>
    </recommendedName>
    <alternativeName>
        <fullName evidence="4">PCA reductase</fullName>
    </alternativeName>
</protein>
<dbReference type="SUPFAM" id="SSF51735">
    <property type="entry name" value="NAD(P)-binding Rossmann-fold domains"/>
    <property type="match status" value="1"/>
</dbReference>
<evidence type="ECO:0000256" key="3">
    <source>
        <dbReference type="ARBA" id="ARBA00023002"/>
    </source>
</evidence>
<comment type="subcellular location">
    <subcellularLocation>
        <location evidence="4">Cytoplasm</location>
    </subcellularLocation>
</comment>
<dbReference type="PIRSF" id="PIRSF000193">
    <property type="entry name" value="Pyrrol-5-carb_rd"/>
    <property type="match status" value="1"/>
</dbReference>